<dbReference type="AlphaFoldDB" id="A0A8H7QHS2"/>
<evidence type="ECO:0000256" key="3">
    <source>
        <dbReference type="ARBA" id="ARBA00023163"/>
    </source>
</evidence>
<keyword evidence="7" id="KW-1185">Reference proteome</keyword>
<evidence type="ECO:0000256" key="5">
    <source>
        <dbReference type="SAM" id="MobiDB-lite"/>
    </source>
</evidence>
<reference evidence="6" key="1">
    <citation type="submission" date="2020-12" db="EMBL/GenBank/DDBJ databases">
        <title>Metabolic potential, ecology and presence of endohyphal bacteria is reflected in genomic diversity of Mucoromycotina.</title>
        <authorList>
            <person name="Muszewska A."/>
            <person name="Okrasinska A."/>
            <person name="Steczkiewicz K."/>
            <person name="Drgas O."/>
            <person name="Orlowska M."/>
            <person name="Perlinska-Lenart U."/>
            <person name="Aleksandrzak-Piekarczyk T."/>
            <person name="Szatraj K."/>
            <person name="Zielenkiewicz U."/>
            <person name="Pilsyk S."/>
            <person name="Malc E."/>
            <person name="Mieczkowski P."/>
            <person name="Kruszewska J.S."/>
            <person name="Biernat P."/>
            <person name="Pawlowska J."/>
        </authorList>
    </citation>
    <scope>NUCLEOTIDE SEQUENCE</scope>
    <source>
        <strain evidence="6">CBS 226.32</strain>
    </source>
</reference>
<protein>
    <recommendedName>
        <fullName evidence="8">Transcription factor domain-containing protein</fullName>
    </recommendedName>
</protein>
<evidence type="ECO:0000256" key="2">
    <source>
        <dbReference type="ARBA" id="ARBA00023125"/>
    </source>
</evidence>
<comment type="caution">
    <text evidence="6">The sequence shown here is derived from an EMBL/GenBank/DDBJ whole genome shotgun (WGS) entry which is preliminary data.</text>
</comment>
<sequence>MPFDTVGRSQKRLKCLFSPLDDNEQDDLYSPFDFQPSLFMDSAKFNSKDSTLLHSNSNRKFSNASSKEEETLTINSSPPPTISDLIESSHLQSSNNDLQSSVYSHSSAMNSSFWNQPKISIPSTNELDIWSKFNLSYTDVGINMEANVTSASDLHSLIDAFSKLCNTTPVVSHDPFSHSMSLPPQSPITISGDEYNNSFSSNQSVASSSSGITLCRNKSHKLKPINYFASVGRLGQLTHPHSKHGQISLKQITDACVDTYFKCWVRNTPILRKEEFMTWYEAQPDPMNTLIVNAMCVCVFRHMVLHHSQPGLEHFVGDQDKTLEQEEYFFEKARECLSQSFDNPDRFTIIGLLFIIFRAEPSRRHHYAGMAVSALHELEIYPRTIDEADDESYEKEMDTRLWWFVWAWDFYLYSSGNPKNTPQPRIPGSEIDLPRIVEQDIDDDEIAVIAYIHCLRLWKIQAHFISTVYEQESDMTVEQLQEYDRQLLAFYAELPEYLKFDSGFEYGHEDLLLACIRVNIEYNATRIILHKLFVPDITDSRPSKSSLESLNICLEMALKQLPTLNSHTFLPDGRCAFDRDELWRASEIISMAMDIYRTCASIQDRAIILQNISAPEFENGLTRALDILKSTMEFETLSRNWIQVADWLEVEIRRHELYSGPRLRLQENAIVIENRKHPNFFLANLKSDAEQKRRAGMIDTVKTQTDLIRRMSTSSTISMENAPLASPPPTLSPPSSTSSSSSSSSSYPPSTNQYIHYSNISSPHLFMEKPSQLRKPTAHFNNNTNTMQFVSTTFSASSNTTPSASFVQYNPHSSPLSSSPSLQQSNMKTQPKFRYFSPRKMNKFMFIDDNPML</sequence>
<keyword evidence="3" id="KW-0804">Transcription</keyword>
<evidence type="ECO:0000313" key="7">
    <source>
        <dbReference type="Proteomes" id="UP000650833"/>
    </source>
</evidence>
<dbReference type="GO" id="GO:0003677">
    <property type="term" value="F:DNA binding"/>
    <property type="evidence" value="ECO:0007669"/>
    <property type="project" value="UniProtKB-KW"/>
</dbReference>
<evidence type="ECO:0000256" key="4">
    <source>
        <dbReference type="ARBA" id="ARBA00023242"/>
    </source>
</evidence>
<feature type="region of interest" description="Disordered" evidence="5">
    <location>
        <begin position="714"/>
        <end position="750"/>
    </location>
</feature>
<evidence type="ECO:0000256" key="1">
    <source>
        <dbReference type="ARBA" id="ARBA00023015"/>
    </source>
</evidence>
<dbReference type="Proteomes" id="UP000650833">
    <property type="component" value="Unassembled WGS sequence"/>
</dbReference>
<dbReference type="EMBL" id="JAEPRC010000728">
    <property type="protein sequence ID" value="KAG2192424.1"/>
    <property type="molecule type" value="Genomic_DNA"/>
</dbReference>
<gene>
    <name evidence="6" type="ORF">INT46_007563</name>
</gene>
<organism evidence="6 7">
    <name type="scientific">Mucor plumbeus</name>
    <dbReference type="NCBI Taxonomy" id="97098"/>
    <lineage>
        <taxon>Eukaryota</taxon>
        <taxon>Fungi</taxon>
        <taxon>Fungi incertae sedis</taxon>
        <taxon>Mucoromycota</taxon>
        <taxon>Mucoromycotina</taxon>
        <taxon>Mucoromycetes</taxon>
        <taxon>Mucorales</taxon>
        <taxon>Mucorineae</taxon>
        <taxon>Mucoraceae</taxon>
        <taxon>Mucor</taxon>
    </lineage>
</organism>
<dbReference type="PANTHER" id="PTHR47424">
    <property type="entry name" value="REGULATORY PROTEIN GAL4"/>
    <property type="match status" value="1"/>
</dbReference>
<dbReference type="PANTHER" id="PTHR47424:SF3">
    <property type="entry name" value="REGULATORY PROTEIN GAL4"/>
    <property type="match status" value="1"/>
</dbReference>
<dbReference type="InterPro" id="IPR051127">
    <property type="entry name" value="Fungal_SecMet_Regulators"/>
</dbReference>
<accession>A0A8H7QHS2</accession>
<feature type="compositionally biased region" description="Low complexity" evidence="5">
    <location>
        <begin position="733"/>
        <end position="750"/>
    </location>
</feature>
<feature type="region of interest" description="Disordered" evidence="5">
    <location>
        <begin position="56"/>
        <end position="86"/>
    </location>
</feature>
<proteinExistence type="predicted"/>
<feature type="compositionally biased region" description="Polar residues" evidence="5">
    <location>
        <begin position="56"/>
        <end position="65"/>
    </location>
</feature>
<keyword evidence="2" id="KW-0238">DNA-binding</keyword>
<evidence type="ECO:0000313" key="6">
    <source>
        <dbReference type="EMBL" id="KAG2192424.1"/>
    </source>
</evidence>
<dbReference type="CDD" id="cd12148">
    <property type="entry name" value="fungal_TF_MHR"/>
    <property type="match status" value="1"/>
</dbReference>
<evidence type="ECO:0008006" key="8">
    <source>
        <dbReference type="Google" id="ProtNLM"/>
    </source>
</evidence>
<name>A0A8H7QHS2_9FUNG</name>
<keyword evidence="4" id="KW-0539">Nucleus</keyword>
<dbReference type="OrthoDB" id="2285422at2759"/>
<keyword evidence="1" id="KW-0805">Transcription regulation</keyword>